<protein>
    <submittedName>
        <fullName evidence="2">Uncharacterized protein</fullName>
    </submittedName>
</protein>
<gene>
    <name evidence="2" type="ORF">E2C01_006273</name>
</gene>
<sequence>MDMGSMEEEVFFNSQDEHLKVFSHEEPKGGGEGQCESQVGEEDDQQSVANSSEILTFVSDGAFVLVV</sequence>
<organism evidence="2 3">
    <name type="scientific">Portunus trituberculatus</name>
    <name type="common">Swimming crab</name>
    <name type="synonym">Neptunus trituberculatus</name>
    <dbReference type="NCBI Taxonomy" id="210409"/>
    <lineage>
        <taxon>Eukaryota</taxon>
        <taxon>Metazoa</taxon>
        <taxon>Ecdysozoa</taxon>
        <taxon>Arthropoda</taxon>
        <taxon>Crustacea</taxon>
        <taxon>Multicrustacea</taxon>
        <taxon>Malacostraca</taxon>
        <taxon>Eumalacostraca</taxon>
        <taxon>Eucarida</taxon>
        <taxon>Decapoda</taxon>
        <taxon>Pleocyemata</taxon>
        <taxon>Brachyura</taxon>
        <taxon>Eubrachyura</taxon>
        <taxon>Portunoidea</taxon>
        <taxon>Portunidae</taxon>
        <taxon>Portuninae</taxon>
        <taxon>Portunus</taxon>
    </lineage>
</organism>
<comment type="caution">
    <text evidence="2">The sequence shown here is derived from an EMBL/GenBank/DDBJ whole genome shotgun (WGS) entry which is preliminary data.</text>
</comment>
<name>A0A5B7CWP6_PORTR</name>
<keyword evidence="3" id="KW-1185">Reference proteome</keyword>
<evidence type="ECO:0000313" key="2">
    <source>
        <dbReference type="EMBL" id="MPC13535.1"/>
    </source>
</evidence>
<evidence type="ECO:0000256" key="1">
    <source>
        <dbReference type="SAM" id="MobiDB-lite"/>
    </source>
</evidence>
<feature type="region of interest" description="Disordered" evidence="1">
    <location>
        <begin position="23"/>
        <end position="48"/>
    </location>
</feature>
<dbReference type="EMBL" id="VSRR010000288">
    <property type="protein sequence ID" value="MPC13535.1"/>
    <property type="molecule type" value="Genomic_DNA"/>
</dbReference>
<evidence type="ECO:0000313" key="3">
    <source>
        <dbReference type="Proteomes" id="UP000324222"/>
    </source>
</evidence>
<reference evidence="2 3" key="1">
    <citation type="submission" date="2019-05" db="EMBL/GenBank/DDBJ databases">
        <title>Another draft genome of Portunus trituberculatus and its Hox gene families provides insights of decapod evolution.</title>
        <authorList>
            <person name="Jeong J.-H."/>
            <person name="Song I."/>
            <person name="Kim S."/>
            <person name="Choi T."/>
            <person name="Kim D."/>
            <person name="Ryu S."/>
            <person name="Kim W."/>
        </authorList>
    </citation>
    <scope>NUCLEOTIDE SEQUENCE [LARGE SCALE GENOMIC DNA]</scope>
    <source>
        <tissue evidence="2">Muscle</tissue>
    </source>
</reference>
<dbReference type="AlphaFoldDB" id="A0A5B7CWP6"/>
<proteinExistence type="predicted"/>
<dbReference type="Proteomes" id="UP000324222">
    <property type="component" value="Unassembled WGS sequence"/>
</dbReference>
<accession>A0A5B7CWP6</accession>